<dbReference type="EMBL" id="HBFZ01000290">
    <property type="protein sequence ID" value="CAD8987419.1"/>
    <property type="molecule type" value="Transcribed_RNA"/>
</dbReference>
<evidence type="ECO:0000256" key="11">
    <source>
        <dbReference type="SAM" id="MobiDB-lite"/>
    </source>
</evidence>
<dbReference type="GO" id="GO:0005739">
    <property type="term" value="C:mitochondrion"/>
    <property type="evidence" value="ECO:0007669"/>
    <property type="project" value="TreeGrafter"/>
</dbReference>
<dbReference type="PIRSF" id="PIRSF000185">
    <property type="entry name" value="Glu_DH"/>
    <property type="match status" value="1"/>
</dbReference>
<proteinExistence type="inferred from homology"/>
<dbReference type="InterPro" id="IPR014362">
    <property type="entry name" value="Glu_DH"/>
</dbReference>
<protein>
    <recommendedName>
        <fullName evidence="6">Glutamate dehydrogenase</fullName>
    </recommendedName>
</protein>
<dbReference type="GO" id="GO:0006538">
    <property type="term" value="P:L-glutamate catabolic process"/>
    <property type="evidence" value="ECO:0007669"/>
    <property type="project" value="TreeGrafter"/>
</dbReference>
<accession>A0A7S1HPM9</accession>
<feature type="compositionally biased region" description="Basic and acidic residues" evidence="11">
    <location>
        <begin position="1"/>
        <end position="15"/>
    </location>
</feature>
<dbReference type="InterPro" id="IPR006096">
    <property type="entry name" value="Glu/Leu/Phe/Val/Trp_DH_C"/>
</dbReference>
<evidence type="ECO:0000259" key="12">
    <source>
        <dbReference type="SMART" id="SM00839"/>
    </source>
</evidence>
<feature type="binding site" evidence="8">
    <location>
        <position position="279"/>
    </location>
    <ligand>
        <name>NAD(+)</name>
        <dbReference type="ChEBI" id="CHEBI:57540"/>
    </ligand>
</feature>
<reference evidence="13" key="1">
    <citation type="submission" date="2021-01" db="EMBL/GenBank/DDBJ databases">
        <authorList>
            <person name="Corre E."/>
            <person name="Pelletier E."/>
            <person name="Niang G."/>
            <person name="Scheremetjew M."/>
            <person name="Finn R."/>
            <person name="Kale V."/>
            <person name="Holt S."/>
            <person name="Cochrane G."/>
            <person name="Meng A."/>
            <person name="Brown T."/>
            <person name="Cohen L."/>
        </authorList>
    </citation>
    <scope>NUCLEOTIDE SEQUENCE</scope>
    <source>
        <strain evidence="13">RCC1383</strain>
    </source>
</reference>
<evidence type="ECO:0000313" key="13">
    <source>
        <dbReference type="EMBL" id="CAD8987419.1"/>
    </source>
</evidence>
<evidence type="ECO:0000256" key="3">
    <source>
        <dbReference type="ARBA" id="ARBA00023027"/>
    </source>
</evidence>
<gene>
    <name evidence="13" type="ORF">PCOR1465_LOCUS203</name>
</gene>
<evidence type="ECO:0000256" key="1">
    <source>
        <dbReference type="ARBA" id="ARBA00006382"/>
    </source>
</evidence>
<dbReference type="PANTHER" id="PTHR11606">
    <property type="entry name" value="GLUTAMATE DEHYDROGENASE"/>
    <property type="match status" value="1"/>
</dbReference>
<feature type="site" description="Important for catalysis" evidence="9">
    <location>
        <position position="204"/>
    </location>
</feature>
<dbReference type="PRINTS" id="PR00082">
    <property type="entry name" value="GLFDHDRGNASE"/>
</dbReference>
<dbReference type="SUPFAM" id="SSF51735">
    <property type="entry name" value="NAD(P)-binding Rossmann-fold domains"/>
    <property type="match status" value="1"/>
</dbReference>
<feature type="binding site" evidence="8">
    <location>
        <position position="152"/>
    </location>
    <ligand>
        <name>substrate</name>
    </ligand>
</feature>
<dbReference type="InterPro" id="IPR036291">
    <property type="entry name" value="NAD(P)-bd_dom_sf"/>
</dbReference>
<dbReference type="InterPro" id="IPR006095">
    <property type="entry name" value="Glu/Leu/Phe/Val/Trp_DH"/>
</dbReference>
<sequence>MDRGEGAEERGREGATETSARRRTTLLFDRTACERMLGTIRPALCALTRPLAASAAGSVRAASSHAADTNTFISQALEEMKLPPRFETMLVTPRRELSVQLTFLKDNNEIVTFNAYRVQHDNARGPYKGGIRYHPQCDLDDVRSLASLMTWKTAVMDIPFGGAKGGVTVDPSTLTYNELEKLTRKLVHSFRGVIGPHCDIPAPDMNTGANEMAWFFDEYSKYMGFSPAVVTGKPVNLHGSLGREAATGRGVFYAVRNLLDHEGAGAVQGKAFVIQGFGNVGSWAAKLISDHGGKVVCISDINGALFHDDGLEVHRLYDFVSEGGKITDFDQKGSRAIPADDIFTVDCDVFIPAALGAVIDAQVARTMNCKYIVEAANGPTRPDGDEVLNSRGIKVLPDIYANGGGVAVSYMEWVQNLQEFTWSEQEVNEKLEAKMSSSFSNIWKTHAEKKVTLRTAAFMLALNRVLQARQMRGFA</sequence>
<evidence type="ECO:0000256" key="9">
    <source>
        <dbReference type="PIRSR" id="PIRSR000185-3"/>
    </source>
</evidence>
<feature type="domain" description="Glutamate/phenylalanine/leucine/valine/L-tryptophan dehydrogenase C-terminal" evidence="12">
    <location>
        <begin position="240"/>
        <end position="473"/>
    </location>
</feature>
<evidence type="ECO:0000256" key="2">
    <source>
        <dbReference type="ARBA" id="ARBA00023002"/>
    </source>
</evidence>
<comment type="similarity">
    <text evidence="1 6 10">Belongs to the Glu/Leu/Phe/Val dehydrogenases family.</text>
</comment>
<comment type="catalytic activity">
    <reaction evidence="5">
        <text>L-glutamate + NADP(+) + H2O = 2-oxoglutarate + NH4(+) + NADPH + H(+)</text>
        <dbReference type="Rhea" id="RHEA:11612"/>
        <dbReference type="ChEBI" id="CHEBI:15377"/>
        <dbReference type="ChEBI" id="CHEBI:15378"/>
        <dbReference type="ChEBI" id="CHEBI:16810"/>
        <dbReference type="ChEBI" id="CHEBI:28938"/>
        <dbReference type="ChEBI" id="CHEBI:29985"/>
        <dbReference type="ChEBI" id="CHEBI:57783"/>
        <dbReference type="ChEBI" id="CHEBI:58349"/>
        <dbReference type="EC" id="1.4.1.3"/>
    </reaction>
</comment>
<name>A0A7S1HPM9_9EUKA</name>
<dbReference type="SMART" id="SM00839">
    <property type="entry name" value="ELFV_dehydrog"/>
    <property type="match status" value="1"/>
</dbReference>
<dbReference type="InterPro" id="IPR006097">
    <property type="entry name" value="Glu/Leu/Phe/Val/Trp_DH_dimer"/>
</dbReference>
<feature type="region of interest" description="Disordered" evidence="11">
    <location>
        <begin position="1"/>
        <end position="23"/>
    </location>
</feature>
<dbReference type="CDD" id="cd01076">
    <property type="entry name" value="NAD_bind_1_Glu_DH"/>
    <property type="match status" value="1"/>
</dbReference>
<dbReference type="InterPro" id="IPR046346">
    <property type="entry name" value="Aminoacid_DH-like_N_sf"/>
</dbReference>
<dbReference type="GO" id="GO:0004352">
    <property type="term" value="F:glutamate dehydrogenase (NAD+) activity"/>
    <property type="evidence" value="ECO:0007669"/>
    <property type="project" value="TreeGrafter"/>
</dbReference>
<dbReference type="Pfam" id="PF02812">
    <property type="entry name" value="ELFV_dehydrog_N"/>
    <property type="match status" value="1"/>
</dbReference>
<dbReference type="GO" id="GO:0000166">
    <property type="term" value="F:nucleotide binding"/>
    <property type="evidence" value="ECO:0007669"/>
    <property type="project" value="UniProtKB-KW"/>
</dbReference>
<dbReference type="Gene3D" id="3.40.50.10860">
    <property type="entry name" value="Leucine Dehydrogenase, chain A, domain 1"/>
    <property type="match status" value="1"/>
</dbReference>
<dbReference type="PANTHER" id="PTHR11606:SF24">
    <property type="entry name" value="NAD-SPECIFIC GLUTAMATE DEHYDROGENASE"/>
    <property type="match status" value="1"/>
</dbReference>
<evidence type="ECO:0000256" key="10">
    <source>
        <dbReference type="RuleBase" id="RU004417"/>
    </source>
</evidence>
<evidence type="ECO:0000256" key="5">
    <source>
        <dbReference type="ARBA" id="ARBA00048577"/>
    </source>
</evidence>
<comment type="catalytic activity">
    <reaction evidence="4">
        <text>L-glutamate + NAD(+) + H2O = 2-oxoglutarate + NH4(+) + NADH + H(+)</text>
        <dbReference type="Rhea" id="RHEA:15133"/>
        <dbReference type="ChEBI" id="CHEBI:15377"/>
        <dbReference type="ChEBI" id="CHEBI:15378"/>
        <dbReference type="ChEBI" id="CHEBI:16810"/>
        <dbReference type="ChEBI" id="CHEBI:28938"/>
        <dbReference type="ChEBI" id="CHEBI:29985"/>
        <dbReference type="ChEBI" id="CHEBI:57540"/>
        <dbReference type="ChEBI" id="CHEBI:57945"/>
        <dbReference type="EC" id="1.4.1.3"/>
    </reaction>
</comment>
<dbReference type="SUPFAM" id="SSF53223">
    <property type="entry name" value="Aminoacid dehydrogenase-like, N-terminal domain"/>
    <property type="match status" value="1"/>
</dbReference>
<evidence type="ECO:0000256" key="6">
    <source>
        <dbReference type="PIRNR" id="PIRNR000185"/>
    </source>
</evidence>
<feature type="binding site" evidence="8">
    <location>
        <position position="247"/>
    </location>
    <ligand>
        <name>NAD(+)</name>
        <dbReference type="ChEBI" id="CHEBI:57540"/>
    </ligand>
</feature>
<keyword evidence="8" id="KW-0547">Nucleotide-binding</keyword>
<evidence type="ECO:0000256" key="4">
    <source>
        <dbReference type="ARBA" id="ARBA00047867"/>
    </source>
</evidence>
<feature type="active site" description="Proton donor" evidence="7">
    <location>
        <position position="164"/>
    </location>
</feature>
<dbReference type="Pfam" id="PF00208">
    <property type="entry name" value="ELFV_dehydrog"/>
    <property type="match status" value="1"/>
</dbReference>
<keyword evidence="2 6" id="KW-0560">Oxidoreductase</keyword>
<keyword evidence="3 8" id="KW-0520">NAD</keyword>
<dbReference type="InterPro" id="IPR033524">
    <property type="entry name" value="Glu/Leu/Phe/Val_DH_AS"/>
</dbReference>
<feature type="binding site" evidence="8">
    <location>
        <position position="128"/>
    </location>
    <ligand>
        <name>substrate</name>
    </ligand>
</feature>
<dbReference type="PROSITE" id="PS00074">
    <property type="entry name" value="GLFV_DEHYDROGENASE"/>
    <property type="match status" value="1"/>
</dbReference>
<organism evidence="13">
    <name type="scientific">Phaeocystis cordata</name>
    <dbReference type="NCBI Taxonomy" id="118079"/>
    <lineage>
        <taxon>Eukaryota</taxon>
        <taxon>Haptista</taxon>
        <taxon>Haptophyta</taxon>
        <taxon>Prymnesiophyceae</taxon>
        <taxon>Phaeocystales</taxon>
        <taxon>Phaeocystaceae</taxon>
        <taxon>Phaeocystis</taxon>
    </lineage>
</organism>
<dbReference type="InterPro" id="IPR033922">
    <property type="entry name" value="NAD_bind_Glu_DH"/>
</dbReference>
<dbReference type="Gene3D" id="3.40.50.720">
    <property type="entry name" value="NAD(P)-binding Rossmann-like Domain"/>
    <property type="match status" value="1"/>
</dbReference>
<feature type="binding site" evidence="8">
    <location>
        <position position="409"/>
    </location>
    <ligand>
        <name>substrate</name>
    </ligand>
</feature>
<evidence type="ECO:0000256" key="7">
    <source>
        <dbReference type="PIRSR" id="PIRSR000185-1"/>
    </source>
</evidence>
<dbReference type="AlphaFoldDB" id="A0A7S1HPM9"/>
<evidence type="ECO:0000256" key="8">
    <source>
        <dbReference type="PIRSR" id="PIRSR000185-2"/>
    </source>
</evidence>